<dbReference type="NCBIfam" id="NF037970">
    <property type="entry name" value="vanZ_1"/>
    <property type="match status" value="1"/>
</dbReference>
<dbReference type="RefSeq" id="WP_377909479.1">
    <property type="nucleotide sequence ID" value="NZ_JBHSGK010000011.1"/>
</dbReference>
<gene>
    <name evidence="3" type="ORF">ACFO4L_09735</name>
</gene>
<feature type="transmembrane region" description="Helical" evidence="1">
    <location>
        <begin position="85"/>
        <end position="102"/>
    </location>
</feature>
<evidence type="ECO:0000259" key="2">
    <source>
        <dbReference type="Pfam" id="PF04892"/>
    </source>
</evidence>
<evidence type="ECO:0000313" key="3">
    <source>
        <dbReference type="EMBL" id="MFC4736864.1"/>
    </source>
</evidence>
<keyword evidence="1" id="KW-0812">Transmembrane</keyword>
<dbReference type="PIRSF" id="PIRSF019083">
    <property type="entry name" value="UCP019083_VanZ"/>
    <property type="match status" value="1"/>
</dbReference>
<dbReference type="InterPro" id="IPR016747">
    <property type="entry name" value="Phosphotransbutyrylase"/>
</dbReference>
<protein>
    <submittedName>
        <fullName evidence="3">VanZ family protein</fullName>
    </submittedName>
</protein>
<dbReference type="InterPro" id="IPR006976">
    <property type="entry name" value="VanZ-like"/>
</dbReference>
<comment type="caution">
    <text evidence="3">The sequence shown here is derived from an EMBL/GenBank/DDBJ whole genome shotgun (WGS) entry which is preliminary data.</text>
</comment>
<accession>A0ABV9NY63</accession>
<keyword evidence="1" id="KW-1133">Transmembrane helix</keyword>
<name>A0ABV9NY63_9BACI</name>
<feature type="domain" description="VanZ-like" evidence="2">
    <location>
        <begin position="8"/>
        <end position="134"/>
    </location>
</feature>
<dbReference type="Pfam" id="PF04892">
    <property type="entry name" value="VanZ"/>
    <property type="match status" value="1"/>
</dbReference>
<keyword evidence="1" id="KW-0472">Membrane</keyword>
<dbReference type="Proteomes" id="UP001595896">
    <property type="component" value="Unassembled WGS sequence"/>
</dbReference>
<proteinExistence type="predicted"/>
<sequence length="141" mass="15479">MKPIITSWALVLAWMGLIFYFSHQPGDRSGEMSSGVLQALTALLPFEPNETFHFLLRKGAHFTVYAVLGILLLRALKLHVSGKKAVAWALLISCLYAVSDEYHQTFIPGRSGEVGDVLIDTAGAGVGIFLYNLIKKITTRS</sequence>
<feature type="transmembrane region" description="Helical" evidence="1">
    <location>
        <begin position="114"/>
        <end position="134"/>
    </location>
</feature>
<dbReference type="EMBL" id="JBHSGK010000011">
    <property type="protein sequence ID" value="MFC4736864.1"/>
    <property type="molecule type" value="Genomic_DNA"/>
</dbReference>
<organism evidence="3 4">
    <name type="scientific">Bacillus daqingensis</name>
    <dbReference type="NCBI Taxonomy" id="872396"/>
    <lineage>
        <taxon>Bacteria</taxon>
        <taxon>Bacillati</taxon>
        <taxon>Bacillota</taxon>
        <taxon>Bacilli</taxon>
        <taxon>Bacillales</taxon>
        <taxon>Bacillaceae</taxon>
        <taxon>Bacillus</taxon>
    </lineage>
</organism>
<reference evidence="4" key="1">
    <citation type="journal article" date="2019" name="Int. J. Syst. Evol. Microbiol.">
        <title>The Global Catalogue of Microorganisms (GCM) 10K type strain sequencing project: providing services to taxonomists for standard genome sequencing and annotation.</title>
        <authorList>
            <consortium name="The Broad Institute Genomics Platform"/>
            <consortium name="The Broad Institute Genome Sequencing Center for Infectious Disease"/>
            <person name="Wu L."/>
            <person name="Ma J."/>
        </authorList>
    </citation>
    <scope>NUCLEOTIDE SEQUENCE [LARGE SCALE GENOMIC DNA]</scope>
    <source>
        <strain evidence="4">JCM 12165</strain>
    </source>
</reference>
<keyword evidence="4" id="KW-1185">Reference proteome</keyword>
<evidence type="ECO:0000313" key="4">
    <source>
        <dbReference type="Proteomes" id="UP001595896"/>
    </source>
</evidence>
<evidence type="ECO:0000256" key="1">
    <source>
        <dbReference type="SAM" id="Phobius"/>
    </source>
</evidence>
<feature type="transmembrane region" description="Helical" evidence="1">
    <location>
        <begin position="55"/>
        <end position="73"/>
    </location>
</feature>